<evidence type="ECO:0000313" key="1">
    <source>
        <dbReference type="EMBL" id="KID83909.1"/>
    </source>
</evidence>
<keyword evidence="2" id="KW-1185">Reference proteome</keyword>
<protein>
    <submittedName>
        <fullName evidence="1">Uncharacterized protein</fullName>
    </submittedName>
</protein>
<proteinExistence type="predicted"/>
<comment type="caution">
    <text evidence="1">The sequence shown here is derived from an EMBL/GenBank/DDBJ whole genome shotgun (WGS) entry which is preliminary data.</text>
</comment>
<reference evidence="1 2" key="1">
    <citation type="journal article" date="2014" name="Proc. Natl. Acad. Sci. U.S.A.">
        <title>Trajectory and genomic determinants of fungal-pathogen speciation and host adaptation.</title>
        <authorList>
            <person name="Hu X."/>
            <person name="Xiao G."/>
            <person name="Zheng P."/>
            <person name="Shang Y."/>
            <person name="Su Y."/>
            <person name="Zhang X."/>
            <person name="Liu X."/>
            <person name="Zhan S."/>
            <person name="St Leger R.J."/>
            <person name="Wang C."/>
        </authorList>
    </citation>
    <scope>NUCLEOTIDE SEQUENCE [LARGE SCALE GENOMIC DNA]</scope>
    <source>
        <strain evidence="1 2">ARSEF 977</strain>
    </source>
</reference>
<organism evidence="1 2">
    <name type="scientific">Metarhizium guizhouense (strain ARSEF 977)</name>
    <dbReference type="NCBI Taxonomy" id="1276136"/>
    <lineage>
        <taxon>Eukaryota</taxon>
        <taxon>Fungi</taxon>
        <taxon>Dikarya</taxon>
        <taxon>Ascomycota</taxon>
        <taxon>Pezizomycotina</taxon>
        <taxon>Sordariomycetes</taxon>
        <taxon>Hypocreomycetidae</taxon>
        <taxon>Hypocreales</taxon>
        <taxon>Clavicipitaceae</taxon>
        <taxon>Metarhizium</taxon>
    </lineage>
</organism>
<gene>
    <name evidence="1" type="ORF">MGU_08881</name>
</gene>
<accession>A0A0B4HWF9</accession>
<evidence type="ECO:0000313" key="2">
    <source>
        <dbReference type="Proteomes" id="UP000031192"/>
    </source>
</evidence>
<dbReference type="EMBL" id="AZNH01000051">
    <property type="protein sequence ID" value="KID83909.1"/>
    <property type="molecule type" value="Genomic_DNA"/>
</dbReference>
<name>A0A0B4HWF9_METGA</name>
<dbReference type="AlphaFoldDB" id="A0A0B4HWF9"/>
<sequence>MKAVPALYAIFSSDDETMYHFGRRPPLSEDFRHFADWAFGPEGLKLLEVIIYGDASFRATIQDQVVILQRNATMPNNYDIIRH</sequence>
<dbReference type="HOGENOM" id="CLU_2543056_0_0_1"/>
<dbReference type="Proteomes" id="UP000031192">
    <property type="component" value="Unassembled WGS sequence"/>
</dbReference>